<dbReference type="GO" id="GO:0016787">
    <property type="term" value="F:hydrolase activity"/>
    <property type="evidence" value="ECO:0007669"/>
    <property type="project" value="UniProtKB-KW"/>
</dbReference>
<keyword evidence="2" id="KW-1185">Reference proteome</keyword>
<keyword evidence="1" id="KW-0378">Hydrolase</keyword>
<dbReference type="InterPro" id="IPR018550">
    <property type="entry name" value="Lipid-A_deacylase-rel"/>
</dbReference>
<name>A0A5D0HMR7_9FLAO</name>
<dbReference type="OrthoDB" id="1200606at2"/>
<reference evidence="1 2" key="1">
    <citation type="submission" date="2019-08" db="EMBL/GenBank/DDBJ databases">
        <title>Seonamhaeicola sediminis sp. nov., isolated from marine sediment.</title>
        <authorList>
            <person name="Cao W.R."/>
        </authorList>
    </citation>
    <scope>NUCLEOTIDE SEQUENCE [LARGE SCALE GENOMIC DNA]</scope>
    <source>
        <strain evidence="1 2">B011</strain>
    </source>
</reference>
<dbReference type="Gene3D" id="2.40.160.20">
    <property type="match status" value="1"/>
</dbReference>
<dbReference type="Pfam" id="PF09411">
    <property type="entry name" value="PagL"/>
    <property type="match status" value="1"/>
</dbReference>
<organism evidence="1 2">
    <name type="scientific">Seonamhaeicola marinus</name>
    <dbReference type="NCBI Taxonomy" id="1912246"/>
    <lineage>
        <taxon>Bacteria</taxon>
        <taxon>Pseudomonadati</taxon>
        <taxon>Bacteroidota</taxon>
        <taxon>Flavobacteriia</taxon>
        <taxon>Flavobacteriales</taxon>
        <taxon>Flavobacteriaceae</taxon>
    </lineage>
</organism>
<evidence type="ECO:0000313" key="2">
    <source>
        <dbReference type="Proteomes" id="UP000323930"/>
    </source>
</evidence>
<proteinExistence type="predicted"/>
<protein>
    <submittedName>
        <fullName evidence="1">Acyloxyacyl hydrolase</fullName>
    </submittedName>
</protein>
<comment type="caution">
    <text evidence="1">The sequence shown here is derived from an EMBL/GenBank/DDBJ whole genome shotgun (WGS) entry which is preliminary data.</text>
</comment>
<dbReference type="EMBL" id="VSDQ01000718">
    <property type="protein sequence ID" value="TYA71639.1"/>
    <property type="molecule type" value="Genomic_DNA"/>
</dbReference>
<dbReference type="AlphaFoldDB" id="A0A5D0HMR7"/>
<sequence>MASMIFKIRILYFLVTLSFFLSSVFNLNAQIKKEHLKLGFSYGVGSQNKFPFNSKDYKHEVDFYKLLVNYTLKEKGNWSYEFHIEPSINIVQHQLLNKWFIKPTDSENYEALRELYTQNREITEYVLNLGLLVRYKFYKDLSTYVIGSIGPMTSNKPTERLAKGYAFSDILGLGFSYEFNKILLDFRCSIRHTSNLQFKTPNNGHNTSNIEFGAMFQL</sequence>
<gene>
    <name evidence="1" type="ORF">FUA24_18915</name>
</gene>
<accession>A0A5D0HMR7</accession>
<dbReference type="Proteomes" id="UP000323930">
    <property type="component" value="Unassembled WGS sequence"/>
</dbReference>
<evidence type="ECO:0000313" key="1">
    <source>
        <dbReference type="EMBL" id="TYA71639.1"/>
    </source>
</evidence>